<evidence type="ECO:0000313" key="2">
    <source>
        <dbReference type="EMBL" id="OUM46539.1"/>
    </source>
</evidence>
<sequence length="209" mass="23706">MKQNKKSKKRRVLQVFLLMVSSIILFVSYAAYDIWSYRFKTDEVDTDAAIVLGAASWNGKPSPVFRERINHAISLYKNGSIKKIIFTGGTKFEAEQEEARTAKAYALKHNVKDEDILIETQSRFTEDNLKNAKQVGIDNGLHTYTIVSDPLHMKRAMRIAKHIGIDAYASPTPTSAYKTLDTEIPFFFKELCSYIGYVASLPLRMLKGD</sequence>
<proteinExistence type="predicted"/>
<name>A0A1Y3M7X1_9BACI</name>
<comment type="caution">
    <text evidence="2">The sequence shown here is derived from an EMBL/GenBank/DDBJ whole genome shotgun (WGS) entry which is preliminary data.</text>
</comment>
<protein>
    <submittedName>
        <fullName evidence="2">Multidrug MFS transporter</fullName>
    </submittedName>
</protein>
<dbReference type="InterPro" id="IPR003848">
    <property type="entry name" value="DUF218"/>
</dbReference>
<evidence type="ECO:0000313" key="3">
    <source>
        <dbReference type="Proteomes" id="UP000195321"/>
    </source>
</evidence>
<dbReference type="GO" id="GO:0005886">
    <property type="term" value="C:plasma membrane"/>
    <property type="evidence" value="ECO:0007669"/>
    <property type="project" value="TreeGrafter"/>
</dbReference>
<feature type="domain" description="DUF218" evidence="1">
    <location>
        <begin position="47"/>
        <end position="178"/>
    </location>
</feature>
<dbReference type="PANTHER" id="PTHR30336">
    <property type="entry name" value="INNER MEMBRANE PROTEIN, PROBABLE PERMEASE"/>
    <property type="match status" value="1"/>
</dbReference>
<gene>
    <name evidence="2" type="ORF">BW425_23215</name>
</gene>
<reference evidence="2 3" key="1">
    <citation type="submission" date="2017-02" db="EMBL/GenBank/DDBJ databases">
        <title>Bacillus pseudomycoides isolate FSL K6-0042.</title>
        <authorList>
            <person name="Kovac J."/>
        </authorList>
    </citation>
    <scope>NUCLEOTIDE SEQUENCE [LARGE SCALE GENOMIC DNA]</scope>
    <source>
        <strain evidence="2 3">FSL K6-0042</strain>
    </source>
</reference>
<organism evidence="2 3">
    <name type="scientific">Bacillus pseudomycoides</name>
    <dbReference type="NCBI Taxonomy" id="64104"/>
    <lineage>
        <taxon>Bacteria</taxon>
        <taxon>Bacillati</taxon>
        <taxon>Bacillota</taxon>
        <taxon>Bacilli</taxon>
        <taxon>Bacillales</taxon>
        <taxon>Bacillaceae</taxon>
        <taxon>Bacillus</taxon>
        <taxon>Bacillus cereus group</taxon>
    </lineage>
</organism>
<dbReference type="InterPro" id="IPR014729">
    <property type="entry name" value="Rossmann-like_a/b/a_fold"/>
</dbReference>
<dbReference type="EMBL" id="MWPX01000042">
    <property type="protein sequence ID" value="OUM46539.1"/>
    <property type="molecule type" value="Genomic_DNA"/>
</dbReference>
<dbReference type="RefSeq" id="WP_016115331.1">
    <property type="nucleotide sequence ID" value="NZ_CP189809.1"/>
</dbReference>
<dbReference type="AlphaFoldDB" id="A0A1Y3M7X1"/>
<accession>A0A1Y3M7X1</accession>
<dbReference type="InterPro" id="IPR051599">
    <property type="entry name" value="Cell_Envelope_Assoc"/>
</dbReference>
<dbReference type="PANTHER" id="PTHR30336:SF20">
    <property type="entry name" value="DUF218 DOMAIN-CONTAINING PROTEIN"/>
    <property type="match status" value="1"/>
</dbReference>
<dbReference type="Proteomes" id="UP000195321">
    <property type="component" value="Unassembled WGS sequence"/>
</dbReference>
<dbReference type="CDD" id="cd06259">
    <property type="entry name" value="YdcF-like"/>
    <property type="match status" value="1"/>
</dbReference>
<dbReference type="Pfam" id="PF02698">
    <property type="entry name" value="DUF218"/>
    <property type="match status" value="1"/>
</dbReference>
<evidence type="ECO:0000259" key="1">
    <source>
        <dbReference type="Pfam" id="PF02698"/>
    </source>
</evidence>
<dbReference type="Gene3D" id="3.40.50.620">
    <property type="entry name" value="HUPs"/>
    <property type="match status" value="1"/>
</dbReference>